<evidence type="ECO:0000313" key="3">
    <source>
        <dbReference type="EMBL" id="KAK2175165.1"/>
    </source>
</evidence>
<proteinExistence type="predicted"/>
<accession>A0AAD9NM84</accession>
<dbReference type="Gene3D" id="3.80.10.10">
    <property type="entry name" value="Ribonuclease Inhibitor"/>
    <property type="match status" value="3"/>
</dbReference>
<gene>
    <name evidence="3" type="ORF">NP493_747g01024</name>
</gene>
<evidence type="ECO:0000256" key="1">
    <source>
        <dbReference type="ARBA" id="ARBA00022614"/>
    </source>
</evidence>
<dbReference type="Pfam" id="PF13516">
    <property type="entry name" value="LRR_6"/>
    <property type="match status" value="1"/>
</dbReference>
<dbReference type="InterPro" id="IPR032675">
    <property type="entry name" value="LRR_dom_sf"/>
</dbReference>
<organism evidence="3 4">
    <name type="scientific">Ridgeia piscesae</name>
    <name type="common">Tubeworm</name>
    <dbReference type="NCBI Taxonomy" id="27915"/>
    <lineage>
        <taxon>Eukaryota</taxon>
        <taxon>Metazoa</taxon>
        <taxon>Spiralia</taxon>
        <taxon>Lophotrochozoa</taxon>
        <taxon>Annelida</taxon>
        <taxon>Polychaeta</taxon>
        <taxon>Sedentaria</taxon>
        <taxon>Canalipalpata</taxon>
        <taxon>Sabellida</taxon>
        <taxon>Siboglinidae</taxon>
        <taxon>Ridgeia</taxon>
    </lineage>
</organism>
<dbReference type="PANTHER" id="PTHR48051:SF1">
    <property type="entry name" value="RAS SUPPRESSOR PROTEIN 1"/>
    <property type="match status" value="1"/>
</dbReference>
<dbReference type="InterPro" id="IPR050216">
    <property type="entry name" value="LRR_domain-containing"/>
</dbReference>
<name>A0AAD9NM84_RIDPI</name>
<dbReference type="Proteomes" id="UP001209878">
    <property type="component" value="Unassembled WGS sequence"/>
</dbReference>
<dbReference type="InterPro" id="IPR003591">
    <property type="entry name" value="Leu-rich_rpt_typical-subtyp"/>
</dbReference>
<dbReference type="PANTHER" id="PTHR48051">
    <property type="match status" value="1"/>
</dbReference>
<dbReference type="InterPro" id="IPR001611">
    <property type="entry name" value="Leu-rich_rpt"/>
</dbReference>
<reference evidence="3" key="1">
    <citation type="journal article" date="2023" name="Mol. Biol. Evol.">
        <title>Third-Generation Sequencing Reveals the Adaptive Role of the Epigenome in Three Deep-Sea Polychaetes.</title>
        <authorList>
            <person name="Perez M."/>
            <person name="Aroh O."/>
            <person name="Sun Y."/>
            <person name="Lan Y."/>
            <person name="Juniper S.K."/>
            <person name="Young C.R."/>
            <person name="Angers B."/>
            <person name="Qian P.Y."/>
        </authorList>
    </citation>
    <scope>NUCLEOTIDE SEQUENCE</scope>
    <source>
        <strain evidence="3">R07B-5</strain>
    </source>
</reference>
<keyword evidence="4" id="KW-1185">Reference proteome</keyword>
<keyword evidence="1" id="KW-0433">Leucine-rich repeat</keyword>
<evidence type="ECO:0000256" key="2">
    <source>
        <dbReference type="ARBA" id="ARBA00022737"/>
    </source>
</evidence>
<dbReference type="SMART" id="SM00369">
    <property type="entry name" value="LRR_TYP"/>
    <property type="match status" value="8"/>
</dbReference>
<dbReference type="SUPFAM" id="SSF52058">
    <property type="entry name" value="L domain-like"/>
    <property type="match status" value="1"/>
</dbReference>
<dbReference type="SMART" id="SM00364">
    <property type="entry name" value="LRR_BAC"/>
    <property type="match status" value="4"/>
</dbReference>
<comment type="caution">
    <text evidence="3">The sequence shown here is derived from an EMBL/GenBank/DDBJ whole genome shotgun (WGS) entry which is preliminary data.</text>
</comment>
<dbReference type="GO" id="GO:0005737">
    <property type="term" value="C:cytoplasm"/>
    <property type="evidence" value="ECO:0007669"/>
    <property type="project" value="TreeGrafter"/>
</dbReference>
<keyword evidence="2" id="KW-0677">Repeat</keyword>
<dbReference type="Pfam" id="PF13855">
    <property type="entry name" value="LRR_8"/>
    <property type="match status" value="2"/>
</dbReference>
<evidence type="ECO:0000313" key="4">
    <source>
        <dbReference type="Proteomes" id="UP001209878"/>
    </source>
</evidence>
<dbReference type="EMBL" id="JAODUO010000746">
    <property type="protein sequence ID" value="KAK2175165.1"/>
    <property type="molecule type" value="Genomic_DNA"/>
</dbReference>
<protein>
    <submittedName>
        <fullName evidence="3">Uncharacterized protein</fullName>
    </submittedName>
</protein>
<dbReference type="AlphaFoldDB" id="A0AAD9NM84"/>
<sequence length="296" mass="33639">MAGLRWIRLNRTGIDNVPQELAHLEKLEHLSLVHNNVRDIQDEVARLPNLRVVNCRHNRLKNSGIPADLFGHDDLSVLDFSYNQLKEVPPDLDRSKNLLVLNLSHNHVTDITYLDVADNSLETLPPQLRRLTQLQTLILDDNPLLHAQLRQLPALVSLETLHMRNTQRTLSNFPVGLDSLANLQDVDLSYNDLPRVPEPLYKISSLKRLNISNNAITELSSLIDTWANLEFLNLSRNKLTELPNSLCRLTSLRKLYVNSNQIDFNGIPASIGKMHDLEIFSIANNNLETIPEGVCR</sequence>
<dbReference type="PROSITE" id="PS51450">
    <property type="entry name" value="LRR"/>
    <property type="match status" value="4"/>
</dbReference>